<dbReference type="InterPro" id="IPR014710">
    <property type="entry name" value="RmlC-like_jellyroll"/>
</dbReference>
<name>A0A6J5LCR6_9CAUD</name>
<accession>A0A6J5LCR6</accession>
<dbReference type="InterPro" id="IPR011051">
    <property type="entry name" value="RmlC_Cupin_sf"/>
</dbReference>
<dbReference type="EMBL" id="LR796258">
    <property type="protein sequence ID" value="CAB4132051.1"/>
    <property type="molecule type" value="Genomic_DNA"/>
</dbReference>
<sequence length="179" mass="20606">MIDWTLIPHKHAAIIRNIVGPGLRFGEHLPREPDETLAPDGRPYIYRWHVIPRRLVGGNVYCHLQVLDDPDRPLHDHPWDNQSVILAGGYIEHYQENPPRGPRKVRRLRAGDVAQRKAGEAHRLILLGDYSVSLFSTGPVIRKWGFWDGDRWLDYRELRETGPGGIDRLKKGAFDEPSM</sequence>
<evidence type="ECO:0000313" key="1">
    <source>
        <dbReference type="EMBL" id="CAB4132051.1"/>
    </source>
</evidence>
<protein>
    <submittedName>
        <fullName evidence="1">Uncharacterized protein</fullName>
    </submittedName>
</protein>
<reference evidence="1" key="1">
    <citation type="submission" date="2020-04" db="EMBL/GenBank/DDBJ databases">
        <authorList>
            <person name="Chiriac C."/>
            <person name="Salcher M."/>
            <person name="Ghai R."/>
            <person name="Kavagutti S V."/>
        </authorList>
    </citation>
    <scope>NUCLEOTIDE SEQUENCE</scope>
</reference>
<dbReference type="Gene3D" id="2.60.120.10">
    <property type="entry name" value="Jelly Rolls"/>
    <property type="match status" value="1"/>
</dbReference>
<dbReference type="SUPFAM" id="SSF51182">
    <property type="entry name" value="RmlC-like cupins"/>
    <property type="match status" value="1"/>
</dbReference>
<gene>
    <name evidence="1" type="ORF">UFOVP134_12</name>
</gene>
<organism evidence="1">
    <name type="scientific">uncultured Caudovirales phage</name>
    <dbReference type="NCBI Taxonomy" id="2100421"/>
    <lineage>
        <taxon>Viruses</taxon>
        <taxon>Duplodnaviria</taxon>
        <taxon>Heunggongvirae</taxon>
        <taxon>Uroviricota</taxon>
        <taxon>Caudoviricetes</taxon>
        <taxon>Peduoviridae</taxon>
        <taxon>Maltschvirus</taxon>
        <taxon>Maltschvirus maltsch</taxon>
    </lineage>
</organism>
<proteinExistence type="predicted"/>